<keyword evidence="3" id="KW-1185">Reference proteome</keyword>
<dbReference type="AlphaFoldDB" id="A0AAQ3UGU9"/>
<feature type="region of interest" description="Disordered" evidence="1">
    <location>
        <begin position="1"/>
        <end position="29"/>
    </location>
</feature>
<dbReference type="InterPro" id="IPR018247">
    <property type="entry name" value="EF_Hand_1_Ca_BS"/>
</dbReference>
<sequence length="84" mass="9760">MRRPERDCRQSSQFKGSNSKDEDEDQHISTPELIAEAKSLGFSVQDLQQAENELKVLFKGTHWLRLWAKLQQSEERTQIIVEGC</sequence>
<dbReference type="PROSITE" id="PS00018">
    <property type="entry name" value="EF_HAND_1"/>
    <property type="match status" value="1"/>
</dbReference>
<dbReference type="EMBL" id="CP144752">
    <property type="protein sequence ID" value="WVZ88839.1"/>
    <property type="molecule type" value="Genomic_DNA"/>
</dbReference>
<name>A0AAQ3UGU9_PASNO</name>
<dbReference type="Proteomes" id="UP001341281">
    <property type="component" value="Chromosome 08"/>
</dbReference>
<accession>A0AAQ3UGU9</accession>
<organism evidence="2 3">
    <name type="scientific">Paspalum notatum var. saurae</name>
    <dbReference type="NCBI Taxonomy" id="547442"/>
    <lineage>
        <taxon>Eukaryota</taxon>
        <taxon>Viridiplantae</taxon>
        <taxon>Streptophyta</taxon>
        <taxon>Embryophyta</taxon>
        <taxon>Tracheophyta</taxon>
        <taxon>Spermatophyta</taxon>
        <taxon>Magnoliopsida</taxon>
        <taxon>Liliopsida</taxon>
        <taxon>Poales</taxon>
        <taxon>Poaceae</taxon>
        <taxon>PACMAD clade</taxon>
        <taxon>Panicoideae</taxon>
        <taxon>Andropogonodae</taxon>
        <taxon>Paspaleae</taxon>
        <taxon>Paspalinae</taxon>
        <taxon>Paspalum</taxon>
    </lineage>
</organism>
<evidence type="ECO:0000313" key="3">
    <source>
        <dbReference type="Proteomes" id="UP001341281"/>
    </source>
</evidence>
<protein>
    <submittedName>
        <fullName evidence="2">Uncharacterized protein</fullName>
    </submittedName>
</protein>
<evidence type="ECO:0000256" key="1">
    <source>
        <dbReference type="SAM" id="MobiDB-lite"/>
    </source>
</evidence>
<reference evidence="2 3" key="1">
    <citation type="submission" date="2024-02" db="EMBL/GenBank/DDBJ databases">
        <title>High-quality chromosome-scale genome assembly of Pensacola bahiagrass (Paspalum notatum Flugge var. saurae).</title>
        <authorList>
            <person name="Vega J.M."/>
            <person name="Podio M."/>
            <person name="Orjuela J."/>
            <person name="Siena L.A."/>
            <person name="Pessino S.C."/>
            <person name="Combes M.C."/>
            <person name="Mariac C."/>
            <person name="Albertini E."/>
            <person name="Pupilli F."/>
            <person name="Ortiz J.P.A."/>
            <person name="Leblanc O."/>
        </authorList>
    </citation>
    <scope>NUCLEOTIDE SEQUENCE [LARGE SCALE GENOMIC DNA]</scope>
    <source>
        <strain evidence="2">R1</strain>
        <tissue evidence="2">Leaf</tissue>
    </source>
</reference>
<evidence type="ECO:0000313" key="2">
    <source>
        <dbReference type="EMBL" id="WVZ88839.1"/>
    </source>
</evidence>
<proteinExistence type="predicted"/>
<gene>
    <name evidence="2" type="ORF">U9M48_035309</name>
</gene>